<accession>A0ABN2B985</accession>
<comment type="caution">
    <text evidence="2">The sequence shown here is derived from an EMBL/GenBank/DDBJ whole genome shotgun (WGS) entry which is preliminary data.</text>
</comment>
<organism evidence="2 3">
    <name type="scientific">Dermacoccus barathri</name>
    <dbReference type="NCBI Taxonomy" id="322601"/>
    <lineage>
        <taxon>Bacteria</taxon>
        <taxon>Bacillati</taxon>
        <taxon>Actinomycetota</taxon>
        <taxon>Actinomycetes</taxon>
        <taxon>Micrococcales</taxon>
        <taxon>Dermacoccaceae</taxon>
        <taxon>Dermacoccus</taxon>
    </lineage>
</organism>
<name>A0ABN2B985_9MICO</name>
<sequence>MARIRTFTQTSSDSSPHPTETDAQWSILQADDTRWLQISTYGSDARVSKPKVSQTIQLDRERAALLKEAIEATFPGI</sequence>
<proteinExistence type="predicted"/>
<reference evidence="2 3" key="1">
    <citation type="journal article" date="2019" name="Int. J. Syst. Evol. Microbiol.">
        <title>The Global Catalogue of Microorganisms (GCM) 10K type strain sequencing project: providing services to taxonomists for standard genome sequencing and annotation.</title>
        <authorList>
            <consortium name="The Broad Institute Genomics Platform"/>
            <consortium name="The Broad Institute Genome Sequencing Center for Infectious Disease"/>
            <person name="Wu L."/>
            <person name="Ma J."/>
        </authorList>
    </citation>
    <scope>NUCLEOTIDE SEQUENCE [LARGE SCALE GENOMIC DNA]</scope>
    <source>
        <strain evidence="2 3">JCM 14588</strain>
    </source>
</reference>
<protein>
    <recommendedName>
        <fullName evidence="4">DUF1508 domain-containing protein</fullName>
    </recommendedName>
</protein>
<gene>
    <name evidence="2" type="ORF">GCM10009762_07220</name>
</gene>
<evidence type="ECO:0000256" key="1">
    <source>
        <dbReference type="SAM" id="MobiDB-lite"/>
    </source>
</evidence>
<feature type="region of interest" description="Disordered" evidence="1">
    <location>
        <begin position="1"/>
        <end position="21"/>
    </location>
</feature>
<dbReference type="EMBL" id="BAAANV010000020">
    <property type="protein sequence ID" value="GAA1535750.1"/>
    <property type="molecule type" value="Genomic_DNA"/>
</dbReference>
<keyword evidence="3" id="KW-1185">Reference proteome</keyword>
<evidence type="ECO:0000313" key="3">
    <source>
        <dbReference type="Proteomes" id="UP001501288"/>
    </source>
</evidence>
<evidence type="ECO:0008006" key="4">
    <source>
        <dbReference type="Google" id="ProtNLM"/>
    </source>
</evidence>
<evidence type="ECO:0000313" key="2">
    <source>
        <dbReference type="EMBL" id="GAA1535750.1"/>
    </source>
</evidence>
<dbReference type="Proteomes" id="UP001501288">
    <property type="component" value="Unassembled WGS sequence"/>
</dbReference>